<comment type="caution">
    <text evidence="2">The sequence shown here is derived from an EMBL/GenBank/DDBJ whole genome shotgun (WGS) entry which is preliminary data.</text>
</comment>
<name>A0AB34PGI4_9PORP</name>
<dbReference type="AlphaFoldDB" id="A0AB34PGI4"/>
<organism evidence="2 3">
    <name type="scientific">Porphyromonas crevioricanis</name>
    <dbReference type="NCBI Taxonomy" id="393921"/>
    <lineage>
        <taxon>Bacteria</taxon>
        <taxon>Pseudomonadati</taxon>
        <taxon>Bacteroidota</taxon>
        <taxon>Bacteroidia</taxon>
        <taxon>Bacteroidales</taxon>
        <taxon>Porphyromonadaceae</taxon>
        <taxon>Porphyromonas</taxon>
    </lineage>
</organism>
<dbReference type="RefSeq" id="WP_023937483.1">
    <property type="nucleotide sequence ID" value="NZ_FUXH01000001.1"/>
</dbReference>
<dbReference type="PIRSF" id="PIRSF018688">
    <property type="entry name" value="UCP018688"/>
    <property type="match status" value="1"/>
</dbReference>
<dbReference type="EMBL" id="JQJC01000015">
    <property type="protein sequence ID" value="KGN94635.1"/>
    <property type="molecule type" value="Genomic_DNA"/>
</dbReference>
<gene>
    <name evidence="2" type="ORF">HQ38_05480</name>
</gene>
<evidence type="ECO:0000313" key="2">
    <source>
        <dbReference type="EMBL" id="KGN94635.1"/>
    </source>
</evidence>
<proteinExistence type="predicted"/>
<dbReference type="InterPro" id="IPR024320">
    <property type="entry name" value="LPG_synthase_C"/>
</dbReference>
<feature type="domain" description="Phosphatidylglycerol lysyltransferase C-terminal" evidence="1">
    <location>
        <begin position="25"/>
        <end position="290"/>
    </location>
</feature>
<dbReference type="Pfam" id="PF09924">
    <property type="entry name" value="LPG_synthase_C"/>
    <property type="match status" value="1"/>
</dbReference>
<protein>
    <recommendedName>
        <fullName evidence="1">Phosphatidylglycerol lysyltransferase C-terminal domain-containing protein</fullName>
    </recommendedName>
</protein>
<evidence type="ECO:0000259" key="1">
    <source>
        <dbReference type="Pfam" id="PF09924"/>
    </source>
</evidence>
<evidence type="ECO:0000313" key="3">
    <source>
        <dbReference type="Proteomes" id="UP000030136"/>
    </source>
</evidence>
<accession>A0AB34PGI4</accession>
<dbReference type="InterPro" id="IPR016181">
    <property type="entry name" value="Acyl_CoA_acyltransferase"/>
</dbReference>
<sequence>MEFRPIECKDKDIIAHYTNEANISICDLSFCNLYSWGFLYHTSWAVIAEHLVIRFYRTHNTSHPLYLFPIGRDKSPRALREVIELLAEEAEKGDYPLTLMGITSRCHQLLEEVYPEQFTFFTDRDWCDYIYTREKLATLAGKKLQSRRNFVNRFKSTYPDYSFEEINSANEQECLQLAQDWNESKSEADKAKHELTMIQRAIEQREAIGLYGGAIRVDGRVVAFSLGMPINKDTFGVSIEKADASIPGTFAIINNEMAKHIPEQYTYINREEDLGIEGLRKAKLQYKPDILLCKETAILRTGNNSVMK</sequence>
<dbReference type="Proteomes" id="UP000030136">
    <property type="component" value="Unassembled WGS sequence"/>
</dbReference>
<dbReference type="Gene3D" id="3.40.630.30">
    <property type="match status" value="1"/>
</dbReference>
<dbReference type="SUPFAM" id="SSF55729">
    <property type="entry name" value="Acyl-CoA N-acyltransferases (Nat)"/>
    <property type="match status" value="2"/>
</dbReference>
<dbReference type="PANTHER" id="PTHR41373">
    <property type="entry name" value="DUF2156 DOMAIN-CONTAINING PROTEIN"/>
    <property type="match status" value="1"/>
</dbReference>
<reference evidence="2 3" key="1">
    <citation type="submission" date="2014-08" db="EMBL/GenBank/DDBJ databases">
        <title>Porphyromonas crevioricanis strain:COT-253_OH1447 Genome sequencing.</title>
        <authorList>
            <person name="Wallis C."/>
            <person name="Deusch O."/>
            <person name="O'Flynn C."/>
            <person name="Davis I."/>
            <person name="Jospin G."/>
            <person name="Darling A.E."/>
            <person name="Coil D.A."/>
            <person name="Alexiev A."/>
            <person name="Horsfall A."/>
            <person name="Kirkwood N."/>
            <person name="Harris S."/>
            <person name="Eisen J.A."/>
        </authorList>
    </citation>
    <scope>NUCLEOTIDE SEQUENCE [LARGE SCALE GENOMIC DNA]</scope>
    <source>
        <strain evidence="3">COT-253 OH1447</strain>
    </source>
</reference>
<dbReference type="PANTHER" id="PTHR41373:SF1">
    <property type="entry name" value="PHOSPHATIDYLGLYCEROL LYSYLTRANSFERASE C-TERMINAL DOMAIN-CONTAINING PROTEIN"/>
    <property type="match status" value="1"/>
</dbReference>
<dbReference type="InterPro" id="IPR016732">
    <property type="entry name" value="UCP018688"/>
</dbReference>